<dbReference type="Pfam" id="PF14225">
    <property type="entry name" value="MOR2-PAG1_C"/>
    <property type="match status" value="1"/>
</dbReference>
<dbReference type="Pfam" id="PF14222">
    <property type="entry name" value="MOR2-PAG1_N"/>
    <property type="match status" value="1"/>
</dbReference>
<feature type="region of interest" description="Disordered" evidence="1">
    <location>
        <begin position="2295"/>
        <end position="2317"/>
    </location>
</feature>
<feature type="compositionally biased region" description="Polar residues" evidence="1">
    <location>
        <begin position="194"/>
        <end position="223"/>
    </location>
</feature>
<feature type="compositionally biased region" description="Pro residues" evidence="1">
    <location>
        <begin position="740"/>
        <end position="752"/>
    </location>
</feature>
<feature type="region of interest" description="Disordered" evidence="1">
    <location>
        <begin position="2486"/>
        <end position="2545"/>
    </location>
</feature>
<feature type="region of interest" description="Disordered" evidence="1">
    <location>
        <begin position="734"/>
        <end position="761"/>
    </location>
</feature>
<evidence type="ECO:0000259" key="4">
    <source>
        <dbReference type="Pfam" id="PF14228"/>
    </source>
</evidence>
<dbReference type="InterPro" id="IPR029473">
    <property type="entry name" value="MOR2-PAG1_mid"/>
</dbReference>
<name>A0ABR1X5T3_9PEZI</name>
<accession>A0ABR1X5T3</accession>
<organism evidence="5 6">
    <name type="scientific">Apiospora phragmitis</name>
    <dbReference type="NCBI Taxonomy" id="2905665"/>
    <lineage>
        <taxon>Eukaryota</taxon>
        <taxon>Fungi</taxon>
        <taxon>Dikarya</taxon>
        <taxon>Ascomycota</taxon>
        <taxon>Pezizomycotina</taxon>
        <taxon>Sordariomycetes</taxon>
        <taxon>Xylariomycetidae</taxon>
        <taxon>Amphisphaeriales</taxon>
        <taxon>Apiosporaceae</taxon>
        <taxon>Apiospora</taxon>
    </lineage>
</organism>
<dbReference type="InterPro" id="IPR016024">
    <property type="entry name" value="ARM-type_fold"/>
</dbReference>
<feature type="region of interest" description="Disordered" evidence="1">
    <location>
        <begin position="2459"/>
        <end position="2478"/>
    </location>
</feature>
<dbReference type="GeneID" id="92084728"/>
<dbReference type="PANTHER" id="PTHR12295:SF30">
    <property type="entry name" value="PROTEIN FURRY"/>
    <property type="match status" value="1"/>
</dbReference>
<feature type="compositionally biased region" description="Basic and acidic residues" evidence="1">
    <location>
        <begin position="2502"/>
        <end position="2513"/>
    </location>
</feature>
<feature type="region of interest" description="Disordered" evidence="1">
    <location>
        <begin position="54"/>
        <end position="108"/>
    </location>
</feature>
<feature type="region of interest" description="Disordered" evidence="1">
    <location>
        <begin position="2434"/>
        <end position="2454"/>
    </location>
</feature>
<proteinExistence type="predicted"/>
<feature type="compositionally biased region" description="Polar residues" evidence="1">
    <location>
        <begin position="2514"/>
        <end position="2525"/>
    </location>
</feature>
<feature type="non-terminal residue" evidence="5">
    <location>
        <position position="1"/>
    </location>
</feature>
<evidence type="ECO:0000259" key="3">
    <source>
        <dbReference type="Pfam" id="PF14225"/>
    </source>
</evidence>
<comment type="caution">
    <text evidence="5">The sequence shown here is derived from an EMBL/GenBank/DDBJ whole genome shotgun (WGS) entry which is preliminary data.</text>
</comment>
<dbReference type="RefSeq" id="XP_066722297.1">
    <property type="nucleotide sequence ID" value="XM_066851665.1"/>
</dbReference>
<feature type="compositionally biased region" description="Basic residues" evidence="1">
    <location>
        <begin position="231"/>
        <end position="246"/>
    </location>
</feature>
<protein>
    <submittedName>
        <fullName evidence="5">Cell morphogenesis N-terminal-domain-containing protein</fullName>
    </submittedName>
</protein>
<feature type="domain" description="Cell morphogenesis protein N-terminal" evidence="2">
    <location>
        <begin position="392"/>
        <end position="960"/>
    </location>
</feature>
<feature type="compositionally biased region" description="Polar residues" evidence="1">
    <location>
        <begin position="2400"/>
        <end position="2415"/>
    </location>
</feature>
<reference evidence="5 6" key="1">
    <citation type="submission" date="2023-01" db="EMBL/GenBank/DDBJ databases">
        <title>Analysis of 21 Apiospora genomes using comparative genomics revels a genus with tremendous synthesis potential of carbohydrate active enzymes and secondary metabolites.</title>
        <authorList>
            <person name="Sorensen T."/>
        </authorList>
    </citation>
    <scope>NUCLEOTIDE SEQUENCE [LARGE SCALE GENOMIC DNA]</scope>
    <source>
        <strain evidence="5 6">CBS 135458</strain>
    </source>
</reference>
<feature type="region of interest" description="Disordered" evidence="1">
    <location>
        <begin position="2397"/>
        <end position="2419"/>
    </location>
</feature>
<dbReference type="SUPFAM" id="SSF48371">
    <property type="entry name" value="ARM repeat"/>
    <property type="match status" value="2"/>
</dbReference>
<dbReference type="InterPro" id="IPR025481">
    <property type="entry name" value="Cell_Morphogen_C"/>
</dbReference>
<feature type="compositionally biased region" description="Low complexity" evidence="1">
    <location>
        <begin position="2436"/>
        <end position="2447"/>
    </location>
</feature>
<dbReference type="Pfam" id="PF14228">
    <property type="entry name" value="MOR2-PAG1_mid"/>
    <property type="match status" value="3"/>
</dbReference>
<sequence length="2545" mass="283136">LLYSMPLLTSSSVFVAPSQALAELGQDPLRHSPRSTSRLNVLDEDESWENTIRPLPLSLEPPTSRSVPHSRESSFDKIQSIGLAGIPESPPPSAGPIASPRLPTSAGSRQGFAGILERVIDPKATAYGHHRQTSIVHGFQHSRNGSLASTSSSPLSPQMIAAAGVGLLNDKTESHGTGRMETDATMASRPPTALSGSTANSSIHATLERTLSTTESNSGTLTQRRVERMHSRSRRDHAHHPSHSSRHHNENKTVGEYALHVLFTHFIALAEEKLNECITVPFDPEPQIEQICGPGADPAFDQFIVALGHIAKQRPKPLIDLIMLWRKHKSESASEARQQLQQSRGAPTSAPLLRRNTEPVQVGIANASASEAGAANSPTSLAAKQEYVAQAERRSIVSIYILCRVLLEVISQSSLSSITVEMEDKLESIIFGQLKIADIEQLFVSPLKLANWNLFAQLLGVMSEINFVSVTDRFIVDLDRSLQEYTARSPTTAKDPEGQMELVLGGMKHLRINIENDLAWEQSCDFLVSLGRLFAKSHGQKVKSAFCQVLDTLLLPIAAKASNSHFTHPKWGEVISNTTPRLAQMFVKPRHWQFAFPLTATMVCVSPLKRQVHNRTMRPLCLQVVSRLLWTYLYRSNDALTGVARKLDEVMKLVIPPTKRTFTPADTAVSGPLIQIIRIIGYKHTEYCFKNIIFPLINADLFNSNKDLKVEQLDPDRIVIGIRAFLVVVSDLEKGEDGRPPFPLEYAPPPPSDRVAPGSPSAVSTQYLPLNGTPALIQDDSLSKLVRLDALSDVAREYYKKFSEILGKITIICDNTFGGQAALDEKFNSPGPKTPIAETFNFTRREDHQSPAEQKQAFYELLHVAVQALPRCLSSDIPFNPLINLLCTGTAHVQTNIAESSAQSLKSIARQSHANQVTMGFARFIFNFDDRYSTMSDGGMLGPGHIENTLRLYVELLQIWRDEIREKTREAVSGPNEGNITDKRGMKLDLSSIWAEVEHVEARGLFFLCSQSRRVRYFAVTVLRLITEFDSALGKDNALEKGNQRLIDILENDSEQVMSFKDELLSVAERSRLQRGKQNGNNRGALIELCTSDVSYDTTLWFKIFPNLIRIAYDRCPFTVTIGRDLVCNRILQMYKGIVIMSEPTRGLYYGSDPGSARYNTRTPVAQPDVLVEQFKLYLTFACTTLVDTGTAQPGLVQGNHARKGSRSSDKIISARILFKYLIPLLQVSSASVREAVVLAMGSININIYRTLLEELASQVARCNDEARARIHQRTNSGPRRNRKMDLLRTELTHVYKLTSHFLKEPEVYNDDWILNNLTAYTKDLKLFLMDGEVQMDWEFQKLRRHYCGLMEELFEGINRARDPSRWLTFEARKSSFALMEDCAMAALCSGPISVTTESGVNLSFDIRRMLAWVETIFNSGSDRLNLIGRRALKNLIVFNQVEHSYLLEHCIARCYLADASKVLESYFAVVTEVLLQHTDYPSPFWRLLGLCLFTLGNDASEIRSKSARVLRALEERQQAGRTSKIQDFDISISDKTKAVYKLAQFEISKRLAKQHPELAFHIFSEFTLYFKSLQAGAQRNVVAVILPWIQTIELKIDPNGGPVASSYVLLANLLEITIKSSAALHNEVQALWQALATVVFLSSAPSAPGIKVVEFLLMQITPKAMVPNEKREAVPPPPDVNQLPYCADLAEALPVGTKQAGFSLGQLALILLVDLMVSPVQLTADNLPVLLQVVTVLWDHYTPLVQEQAREMLVHLIHELVISKMDDAAPMETKESIENLIDAIRRHDRTVVWNYEDNNGKVVDRENNVPQSMEYLTAQVVKTFEITFPGIKEQWSRLSLTWATSCPVRHLACRSFQIFRCILTSMDQLMLGDMLARLSNTIADEDSEIQTFSMEILTTLKTLIVKLDTDKLLALPQLFWTTCACLESINEREFLEAVDMLNEFLEKLDFYDPTVRRILAEGQPPRWDGSFEGLQNLLYKGLRSSICLEPTLKTLDKLVQLPSDHLIGMDDRLFFTTLANFPRFLEALEQDLDRLPDDVMQSADILFAVAEAQGFQTICAALDGFMSCGYRSSHDFLLQLFYALRDVYLPRLDVSMLVMLMGFLTNSIPPVKIMTMRILSVIIPETEMRKPEIAGHGSDLISPLLRLLQSEYCMEALEVLGSIMTMSGSSMDKHHLRMSMTRASSKAVRKEYERTQSLFGIPEESGWAVPIPAKKTDITRANIHAAFYVCQSDAENGTPTEPTPTPEVEFHNDDFPYGYFQAPDRSDTMMSDDVRNEGPSGADLVTRLDSLDDFFDDLSQSPPSEGRSSRTVTEFSPEGYESTTQLYDEQILPILHQASSNTSFQNGFVDRPPPGGFSPRDVPSSANTMNPGAFSIAANNQNSMNLMTTTIVRPPLHNRSITSPSAPASYTPQMGDSFASDDELAEDVFSDGDDAATLAGSGSAGSVSGGGSGGNQYSTAGAGAGGGAPGPGENSNFFLESMIRPVKQATRSHMRRLTGGRSRDAERQRDLFRTQQIGQISSPQVPKVPNSYLVKSPDSPGDML</sequence>
<dbReference type="PANTHER" id="PTHR12295">
    <property type="entry name" value="FURRY-RELATED"/>
    <property type="match status" value="1"/>
</dbReference>
<feature type="compositionally biased region" description="Basic and acidic residues" evidence="1">
    <location>
        <begin position="170"/>
        <end position="182"/>
    </location>
</feature>
<evidence type="ECO:0000256" key="1">
    <source>
        <dbReference type="SAM" id="MobiDB-lite"/>
    </source>
</evidence>
<keyword evidence="6" id="KW-1185">Reference proteome</keyword>
<feature type="region of interest" description="Disordered" evidence="1">
    <location>
        <begin position="170"/>
        <end position="250"/>
    </location>
</feature>
<feature type="domain" description="Cell morphogenesis central region" evidence="4">
    <location>
        <begin position="999"/>
        <end position="1299"/>
    </location>
</feature>
<feature type="region of interest" description="Disordered" evidence="1">
    <location>
        <begin position="2344"/>
        <end position="2368"/>
    </location>
</feature>
<evidence type="ECO:0000313" key="5">
    <source>
        <dbReference type="EMBL" id="KAK8090751.1"/>
    </source>
</evidence>
<dbReference type="InterPro" id="IPR039867">
    <property type="entry name" value="Furry/Tao3/Mor2"/>
</dbReference>
<dbReference type="Proteomes" id="UP001480595">
    <property type="component" value="Unassembled WGS sequence"/>
</dbReference>
<feature type="domain" description="Cell morphogenesis protein C-terminal" evidence="3">
    <location>
        <begin position="1917"/>
        <end position="2169"/>
    </location>
</feature>
<feature type="domain" description="Cell morphogenesis central region" evidence="4">
    <location>
        <begin position="1428"/>
        <end position="1638"/>
    </location>
</feature>
<evidence type="ECO:0000259" key="2">
    <source>
        <dbReference type="Pfam" id="PF14222"/>
    </source>
</evidence>
<feature type="domain" description="Cell morphogenesis central region" evidence="4">
    <location>
        <begin position="1699"/>
        <end position="1867"/>
    </location>
</feature>
<dbReference type="EMBL" id="JAQQWL010000001">
    <property type="protein sequence ID" value="KAK8090751.1"/>
    <property type="molecule type" value="Genomic_DNA"/>
</dbReference>
<gene>
    <name evidence="5" type="ORF">PG994_000256</name>
</gene>
<dbReference type="InterPro" id="IPR025614">
    <property type="entry name" value="Cell_morpho_N"/>
</dbReference>
<evidence type="ECO:0000313" key="6">
    <source>
        <dbReference type="Proteomes" id="UP001480595"/>
    </source>
</evidence>